<protein>
    <submittedName>
        <fullName evidence="2">Uncharacterized protein</fullName>
    </submittedName>
</protein>
<evidence type="ECO:0000313" key="2">
    <source>
        <dbReference type="EMBL" id="MFD2256895.1"/>
    </source>
</evidence>
<dbReference type="Proteomes" id="UP001597375">
    <property type="component" value="Unassembled WGS sequence"/>
</dbReference>
<feature type="chain" id="PRO_5046597788" evidence="1">
    <location>
        <begin position="20"/>
        <end position="308"/>
    </location>
</feature>
<sequence length="308" mass="34120">MKHLPAFLAFFGLFFSAAAEQIFTKWDVGIPAPITDGTPSPPPPKPDPIDFKVVSTRTTRMGVSEAPEMPDLPPITGTINVTVQLVENPNLIDPPPPLPALPPEDPAVIARMAELREDYRETELVFLSATVYDNNRTFLRIYPNGRADGSVTAWSNLDFHHFCGFSTYRVKDDVDGTLYDYGLLMGIGGIDTRRMKEMAEAHGIEYKGQEIPEIPIMPDLADGGPAFVLVEGAKDSAAMDTLEQIHDLYRKEGVRMEEAYHAREKAHADRKAYLLANPPKPNDVTIQFWKRDHPSPRGVQALEGGAQP</sequence>
<reference evidence="3" key="1">
    <citation type="journal article" date="2019" name="Int. J. Syst. Evol. Microbiol.">
        <title>The Global Catalogue of Microorganisms (GCM) 10K type strain sequencing project: providing services to taxonomists for standard genome sequencing and annotation.</title>
        <authorList>
            <consortium name="The Broad Institute Genomics Platform"/>
            <consortium name="The Broad Institute Genome Sequencing Center for Infectious Disease"/>
            <person name="Wu L."/>
            <person name="Ma J."/>
        </authorList>
    </citation>
    <scope>NUCLEOTIDE SEQUENCE [LARGE SCALE GENOMIC DNA]</scope>
    <source>
        <strain evidence="3">CGMCC 4.7106</strain>
    </source>
</reference>
<name>A0ABW5D823_9BACT</name>
<organism evidence="2 3">
    <name type="scientific">Luteolibacter algae</name>
    <dbReference type="NCBI Taxonomy" id="454151"/>
    <lineage>
        <taxon>Bacteria</taxon>
        <taxon>Pseudomonadati</taxon>
        <taxon>Verrucomicrobiota</taxon>
        <taxon>Verrucomicrobiia</taxon>
        <taxon>Verrucomicrobiales</taxon>
        <taxon>Verrucomicrobiaceae</taxon>
        <taxon>Luteolibacter</taxon>
    </lineage>
</organism>
<feature type="signal peptide" evidence="1">
    <location>
        <begin position="1"/>
        <end position="19"/>
    </location>
</feature>
<keyword evidence="3" id="KW-1185">Reference proteome</keyword>
<comment type="caution">
    <text evidence="2">The sequence shown here is derived from an EMBL/GenBank/DDBJ whole genome shotgun (WGS) entry which is preliminary data.</text>
</comment>
<evidence type="ECO:0000313" key="3">
    <source>
        <dbReference type="Proteomes" id="UP001597375"/>
    </source>
</evidence>
<evidence type="ECO:0000256" key="1">
    <source>
        <dbReference type="SAM" id="SignalP"/>
    </source>
</evidence>
<gene>
    <name evidence="2" type="ORF">ACFSSA_09420</name>
</gene>
<dbReference type="EMBL" id="JBHUIT010000017">
    <property type="protein sequence ID" value="MFD2256895.1"/>
    <property type="molecule type" value="Genomic_DNA"/>
</dbReference>
<keyword evidence="1" id="KW-0732">Signal</keyword>
<accession>A0ABW5D823</accession>
<proteinExistence type="predicted"/>
<dbReference type="RefSeq" id="WP_386820183.1">
    <property type="nucleotide sequence ID" value="NZ_JBHUIT010000017.1"/>
</dbReference>